<comment type="subcellular location">
    <subcellularLocation>
        <location evidence="4">Cytoplasm</location>
    </subcellularLocation>
    <text evidence="4">Binds to ribosomes.</text>
</comment>
<comment type="catalytic activity">
    <reaction evidence="3 4">
        <text>GTP + H2O = GDP + phosphate + H(+)</text>
        <dbReference type="Rhea" id="RHEA:19669"/>
        <dbReference type="ChEBI" id="CHEBI:15377"/>
        <dbReference type="ChEBI" id="CHEBI:15378"/>
        <dbReference type="ChEBI" id="CHEBI:37565"/>
        <dbReference type="ChEBI" id="CHEBI:43474"/>
        <dbReference type="ChEBI" id="CHEBI:58189"/>
    </reaction>
</comment>
<comment type="function">
    <text evidence="4">A 50S ribosomal subunit assembly protein with GTPase activity, required for 50S subunit assembly at low temperatures, may also play a role in translation. Binds GTP and analogs. Binds the 70S ribosome between the 30S and 50S subunits, in a similar position as ribosome-bound EF-G; it contacts a number of ribosomal proteins, both rRNAs and the A-site tRNA.</text>
</comment>
<dbReference type="NCBIfam" id="TIGR01394">
    <property type="entry name" value="TypA_BipA"/>
    <property type="match status" value="1"/>
</dbReference>
<dbReference type="FunFam" id="2.40.30.10:FF:000016">
    <property type="entry name" value="GTP-binding protein TypA"/>
    <property type="match status" value="1"/>
</dbReference>
<dbReference type="GO" id="GO:0000049">
    <property type="term" value="F:tRNA binding"/>
    <property type="evidence" value="ECO:0007669"/>
    <property type="project" value="UniProtKB-KW"/>
</dbReference>
<feature type="domain" description="Tr-type G" evidence="5">
    <location>
        <begin position="1"/>
        <end position="197"/>
    </location>
</feature>
<dbReference type="Pfam" id="PF00009">
    <property type="entry name" value="GTP_EFTU"/>
    <property type="match status" value="1"/>
</dbReference>
<dbReference type="FunFam" id="2.40.50.250:FF:000001">
    <property type="entry name" value="GTP-binding protein TypA"/>
    <property type="match status" value="1"/>
</dbReference>
<dbReference type="InterPro" id="IPR047041">
    <property type="entry name" value="BipA_GTP-bd_dom"/>
</dbReference>
<dbReference type="AlphaFoldDB" id="A0A2U9S1J5"/>
<dbReference type="FunFam" id="3.30.70.240:FF:000002">
    <property type="entry name" value="GTP-binding protein TypA"/>
    <property type="match status" value="1"/>
</dbReference>
<dbReference type="FunFam" id="3.40.50.300:FF:000055">
    <property type="entry name" value="GTP-binding protein TypA"/>
    <property type="match status" value="1"/>
</dbReference>
<evidence type="ECO:0000256" key="2">
    <source>
        <dbReference type="ARBA" id="ARBA00023134"/>
    </source>
</evidence>
<dbReference type="GO" id="GO:0005829">
    <property type="term" value="C:cytosol"/>
    <property type="evidence" value="ECO:0007669"/>
    <property type="project" value="TreeGrafter"/>
</dbReference>
<dbReference type="Gene3D" id="3.30.70.870">
    <property type="entry name" value="Elongation Factor G (Translational Gtpase), domain 3"/>
    <property type="match status" value="1"/>
</dbReference>
<dbReference type="GO" id="GO:0003924">
    <property type="term" value="F:GTPase activity"/>
    <property type="evidence" value="ECO:0007669"/>
    <property type="project" value="UniProtKB-UniRule"/>
</dbReference>
<dbReference type="InterPro" id="IPR035647">
    <property type="entry name" value="EFG_III/V"/>
</dbReference>
<keyword evidence="4" id="KW-0378">Hydrolase</keyword>
<dbReference type="NCBIfam" id="TIGR00231">
    <property type="entry name" value="small_GTP"/>
    <property type="match status" value="1"/>
</dbReference>
<dbReference type="InterPro" id="IPR027417">
    <property type="entry name" value="P-loop_NTPase"/>
</dbReference>
<dbReference type="PROSITE" id="PS00301">
    <property type="entry name" value="G_TR_1"/>
    <property type="match status" value="1"/>
</dbReference>
<dbReference type="CDD" id="cd16263">
    <property type="entry name" value="BipA_III"/>
    <property type="match status" value="1"/>
</dbReference>
<dbReference type="Pfam" id="PF00679">
    <property type="entry name" value="EFG_C"/>
    <property type="match status" value="1"/>
</dbReference>
<dbReference type="GO" id="GO:0005525">
    <property type="term" value="F:GTP binding"/>
    <property type="evidence" value="ECO:0007669"/>
    <property type="project" value="UniProtKB-UniRule"/>
</dbReference>
<dbReference type="PANTHER" id="PTHR42908">
    <property type="entry name" value="TRANSLATION ELONGATION FACTOR-RELATED"/>
    <property type="match status" value="1"/>
</dbReference>
<dbReference type="FunFam" id="3.30.70.870:FF:000003">
    <property type="entry name" value="GTP-binding protein TypA"/>
    <property type="match status" value="1"/>
</dbReference>
<comment type="similarity">
    <text evidence="4">Belongs to the TRAFAC class translation factor GTPase superfamily. Classic translation factor GTPase family. BipA subfamily.</text>
</comment>
<dbReference type="InterPro" id="IPR048876">
    <property type="entry name" value="BipA_C"/>
</dbReference>
<keyword evidence="4" id="KW-0690">Ribosome biogenesis</keyword>
<dbReference type="SMART" id="SM00838">
    <property type="entry name" value="EFG_C"/>
    <property type="match status" value="1"/>
</dbReference>
<dbReference type="KEGG" id="azm:DM194_03870"/>
<dbReference type="SUPFAM" id="SSF50447">
    <property type="entry name" value="Translation proteins"/>
    <property type="match status" value="1"/>
</dbReference>
<dbReference type="Gene3D" id="3.30.70.240">
    <property type="match status" value="1"/>
</dbReference>
<protein>
    <recommendedName>
        <fullName evidence="4">Large ribosomal subunit assembly factor BipA</fullName>
        <ecNumber evidence="4">3.6.5.-</ecNumber>
    </recommendedName>
    <alternativeName>
        <fullName evidence="4">GTP-binding protein BipA</fullName>
    </alternativeName>
</protein>
<dbReference type="InterPro" id="IPR006298">
    <property type="entry name" value="BipA"/>
</dbReference>
<dbReference type="Proteomes" id="UP000249605">
    <property type="component" value="Chromosome"/>
</dbReference>
<dbReference type="GO" id="GO:0019843">
    <property type="term" value="F:rRNA binding"/>
    <property type="evidence" value="ECO:0007669"/>
    <property type="project" value="UniProtKB-KW"/>
</dbReference>
<dbReference type="OrthoDB" id="9802948at2"/>
<dbReference type="InterPro" id="IPR047043">
    <property type="entry name" value="BipA_III"/>
</dbReference>
<evidence type="ECO:0000256" key="1">
    <source>
        <dbReference type="ARBA" id="ARBA00022741"/>
    </source>
</evidence>
<dbReference type="Pfam" id="PF21018">
    <property type="entry name" value="BipA_C"/>
    <property type="match status" value="1"/>
</dbReference>
<dbReference type="RefSeq" id="WP_111066007.1">
    <property type="nucleotide sequence ID" value="NZ_CP029829.1"/>
</dbReference>
<dbReference type="CDD" id="cd01891">
    <property type="entry name" value="TypA_BipA"/>
    <property type="match status" value="1"/>
</dbReference>
<gene>
    <name evidence="6" type="primary">typA</name>
    <name evidence="4" type="synonym">bipA</name>
    <name evidence="6" type="ORF">DM194_03870</name>
</gene>
<dbReference type="GO" id="GO:0000027">
    <property type="term" value="P:ribosomal large subunit assembly"/>
    <property type="evidence" value="ECO:0007669"/>
    <property type="project" value="UniProtKB-UniRule"/>
</dbReference>
<dbReference type="EMBL" id="CP029829">
    <property type="protein sequence ID" value="AWU93465.1"/>
    <property type="molecule type" value="Genomic_DNA"/>
</dbReference>
<dbReference type="GO" id="GO:0009409">
    <property type="term" value="P:response to cold"/>
    <property type="evidence" value="ECO:0007669"/>
    <property type="project" value="UniProtKB-ARBA"/>
</dbReference>
<dbReference type="Gene3D" id="2.40.30.10">
    <property type="entry name" value="Translation factors"/>
    <property type="match status" value="1"/>
</dbReference>
<dbReference type="InterPro" id="IPR031157">
    <property type="entry name" value="G_TR_CS"/>
</dbReference>
<dbReference type="InterPro" id="IPR035651">
    <property type="entry name" value="BipA_V"/>
</dbReference>
<proteinExistence type="inferred from homology"/>
<dbReference type="PANTHER" id="PTHR42908:SF8">
    <property type="entry name" value="TR-TYPE G DOMAIN-CONTAINING PROTEIN"/>
    <property type="match status" value="1"/>
</dbReference>
<dbReference type="InterPro" id="IPR047042">
    <property type="entry name" value="BipA_II"/>
</dbReference>
<dbReference type="InterPro" id="IPR004161">
    <property type="entry name" value="EFTu-like_2"/>
</dbReference>
<dbReference type="InterPro" id="IPR000795">
    <property type="entry name" value="T_Tr_GTP-bd_dom"/>
</dbReference>
<feature type="binding site" evidence="4">
    <location>
        <begin position="126"/>
        <end position="129"/>
    </location>
    <ligand>
        <name>GTP</name>
        <dbReference type="ChEBI" id="CHEBI:37565"/>
    </ligand>
</feature>
<dbReference type="GO" id="GO:0097216">
    <property type="term" value="F:guanosine tetraphosphate binding"/>
    <property type="evidence" value="ECO:0007669"/>
    <property type="project" value="UniProtKB-ARBA"/>
</dbReference>
<dbReference type="CDD" id="cd03710">
    <property type="entry name" value="BipA_TypA_C"/>
    <property type="match status" value="1"/>
</dbReference>
<keyword evidence="4" id="KW-0694">RNA-binding</keyword>
<evidence type="ECO:0000256" key="3">
    <source>
        <dbReference type="ARBA" id="ARBA00048548"/>
    </source>
</evidence>
<evidence type="ECO:0000259" key="5">
    <source>
        <dbReference type="PROSITE" id="PS51722"/>
    </source>
</evidence>
<dbReference type="SUPFAM" id="SSF52540">
    <property type="entry name" value="P-loop containing nucleoside triphosphate hydrolases"/>
    <property type="match status" value="1"/>
</dbReference>
<evidence type="ECO:0000313" key="7">
    <source>
        <dbReference type="Proteomes" id="UP000249605"/>
    </source>
</evidence>
<sequence>MNLRNVAIIAHVDHGKTTLVDQLLKQAGSFRENQQVAERAMDSNDLERERGITILAKCTSVLWNDLRINIVDTPGHADFGGEVERILSMVDGVVLLCDAAEGPLPQTKFVLGKALKLGLRPIVVINKVDRPDGRPHEVHDEVFDLFASLDASNEQLDFPTLFASGRNGWATTDLENGARETLTPLFELIRDHVPAPKVEEDLPFSMLATTLEANPYLGRILTGRILTGSVKVNMAVKSLSRDGKLVENARVSKVLAFRGLERVPVDEAHAGDIVALAGMTNTTVADTICAPEVAEPLAAQPIDPPTLAMTFSVNDSPLAGREGDKVTSRMIRDRLMREAEGNVALRVTDTEGGDAFEVAGRGELQLGILIETMRREGYELAISRPRVLFKTDPLNGQRLEPIEEVVVDVDEEFSGTVVQKMSERKADLIEMRPSGGNKTRIVFHAPSRGLIGYQGEFLTDTRGTGIMNRLFHGYAPFKGAIAARRTGVLISNSDGTAVAYALWNLEDRGPMLIDPGVPVYQGMIIGEHTRGNDLEVNVIKGKQLTNIRTTSKDEAVRLTPPIQMTLEKALSYIADDELVEVTPKSIRLRKRYLDPNERKRHQRAAEAS</sequence>
<keyword evidence="4" id="KW-0699">rRNA-binding</keyword>
<dbReference type="CDD" id="cd03691">
    <property type="entry name" value="BipA_TypA_II"/>
    <property type="match status" value="1"/>
</dbReference>
<dbReference type="InterPro" id="IPR042116">
    <property type="entry name" value="TypA/BipA_C"/>
</dbReference>
<dbReference type="GO" id="GO:1990904">
    <property type="term" value="C:ribonucleoprotein complex"/>
    <property type="evidence" value="ECO:0007669"/>
    <property type="project" value="TreeGrafter"/>
</dbReference>
<dbReference type="InterPro" id="IPR000640">
    <property type="entry name" value="EFG_V-like"/>
</dbReference>
<dbReference type="Gene3D" id="3.40.50.300">
    <property type="entry name" value="P-loop containing nucleotide triphosphate hydrolases"/>
    <property type="match status" value="1"/>
</dbReference>
<keyword evidence="7" id="KW-1185">Reference proteome</keyword>
<evidence type="ECO:0000313" key="6">
    <source>
        <dbReference type="EMBL" id="AWU93465.1"/>
    </source>
</evidence>
<dbReference type="SUPFAM" id="SSF54980">
    <property type="entry name" value="EF-G C-terminal domain-like"/>
    <property type="match status" value="2"/>
</dbReference>
<dbReference type="Gene3D" id="2.40.50.250">
    <property type="entry name" value="bipa protein"/>
    <property type="match status" value="1"/>
</dbReference>
<dbReference type="PROSITE" id="PS51722">
    <property type="entry name" value="G_TR_2"/>
    <property type="match status" value="1"/>
</dbReference>
<keyword evidence="2 4" id="KW-0342">GTP-binding</keyword>
<dbReference type="EC" id="3.6.5.-" evidence="4"/>
<comment type="subunit">
    <text evidence="4">Monomer.</text>
</comment>
<organism evidence="6 7">
    <name type="scientific">Azospirillum ramasamyi</name>
    <dbReference type="NCBI Taxonomy" id="682998"/>
    <lineage>
        <taxon>Bacteria</taxon>
        <taxon>Pseudomonadati</taxon>
        <taxon>Pseudomonadota</taxon>
        <taxon>Alphaproteobacteria</taxon>
        <taxon>Rhodospirillales</taxon>
        <taxon>Azospirillaceae</taxon>
        <taxon>Azospirillum</taxon>
    </lineage>
</organism>
<feature type="binding site" evidence="4">
    <location>
        <begin position="13"/>
        <end position="18"/>
    </location>
    <ligand>
        <name>GTP</name>
        <dbReference type="ChEBI" id="CHEBI:37565"/>
    </ligand>
</feature>
<accession>A0A2U9S1J5</accession>
<dbReference type="GO" id="GO:0010467">
    <property type="term" value="P:gene expression"/>
    <property type="evidence" value="ECO:0007669"/>
    <property type="project" value="UniProtKB-ARBA"/>
</dbReference>
<dbReference type="PRINTS" id="PR00315">
    <property type="entry name" value="ELONGATNFCT"/>
</dbReference>
<keyword evidence="4" id="KW-0820">tRNA-binding</keyword>
<dbReference type="InterPro" id="IPR009000">
    <property type="entry name" value="Transl_B-barrel_sf"/>
</dbReference>
<evidence type="ECO:0000256" key="4">
    <source>
        <dbReference type="HAMAP-Rule" id="MF_00849"/>
    </source>
</evidence>
<dbReference type="HAMAP" id="MF_00849">
    <property type="entry name" value="BipA"/>
    <property type="match status" value="1"/>
</dbReference>
<dbReference type="InterPro" id="IPR005225">
    <property type="entry name" value="Small_GTP-bd"/>
</dbReference>
<keyword evidence="4" id="KW-0963">Cytoplasm</keyword>
<name>A0A2U9S1J5_9PROT</name>
<reference evidence="6 7" key="1">
    <citation type="journal article" date="2019" name="Int. J. Syst. Evol. Microbiol.">
        <title>Azospirillum ramasamyi sp. nov., a novel diazotrophic bacterium isolated from fermented bovine products.</title>
        <authorList>
            <person name="Anandham R."/>
            <person name="Heo J."/>
            <person name="Krishnamoorthy R."/>
            <person name="SenthilKumar M."/>
            <person name="Gopal N.O."/>
            <person name="Kim S.J."/>
            <person name="Kwon S.W."/>
        </authorList>
    </citation>
    <scope>NUCLEOTIDE SEQUENCE [LARGE SCALE GENOMIC DNA]</scope>
    <source>
        <strain evidence="6 7">M2T2B2</strain>
    </source>
</reference>
<dbReference type="Pfam" id="PF03144">
    <property type="entry name" value="GTP_EFTU_D2"/>
    <property type="match status" value="1"/>
</dbReference>
<keyword evidence="1 4" id="KW-0547">Nucleotide-binding</keyword>
<dbReference type="GO" id="GO:0043022">
    <property type="term" value="F:ribosome binding"/>
    <property type="evidence" value="ECO:0007669"/>
    <property type="project" value="UniProtKB-UniRule"/>
</dbReference>